<evidence type="ECO:0000313" key="7">
    <source>
        <dbReference type="EMBL" id="KAL3837510.1"/>
    </source>
</evidence>
<dbReference type="InterPro" id="IPR050316">
    <property type="entry name" value="Tyrosinase/Hemocyanin"/>
</dbReference>
<dbReference type="Pfam" id="PF00264">
    <property type="entry name" value="Tyrosinase"/>
    <property type="match status" value="1"/>
</dbReference>
<dbReference type="PANTHER" id="PTHR11474:SF126">
    <property type="entry name" value="TYROSINASE-LIKE PROTEIN TYR-1-RELATED"/>
    <property type="match status" value="1"/>
</dbReference>
<keyword evidence="4" id="KW-0732">Signal</keyword>
<evidence type="ECO:0000259" key="6">
    <source>
        <dbReference type="PROSITE" id="PS00498"/>
    </source>
</evidence>
<dbReference type="InterPro" id="IPR008922">
    <property type="entry name" value="Di-copper_centre_dom_sf"/>
</dbReference>
<feature type="signal peptide" evidence="4">
    <location>
        <begin position="1"/>
        <end position="21"/>
    </location>
</feature>
<reference evidence="7 8" key="1">
    <citation type="submission" date="2024-11" db="EMBL/GenBank/DDBJ databases">
        <title>Chromosome-level genome assembly of the freshwater bivalve Anodonta woodiana.</title>
        <authorList>
            <person name="Chen X."/>
        </authorList>
    </citation>
    <scope>NUCLEOTIDE SEQUENCE [LARGE SCALE GENOMIC DNA]</scope>
    <source>
        <strain evidence="7">MN2024</strain>
        <tissue evidence="7">Gills</tissue>
    </source>
</reference>
<keyword evidence="8" id="KW-1185">Reference proteome</keyword>
<dbReference type="Proteomes" id="UP001634394">
    <property type="component" value="Unassembled WGS sequence"/>
</dbReference>
<dbReference type="SUPFAM" id="SSF48056">
    <property type="entry name" value="Di-copper centre-containing domain"/>
    <property type="match status" value="1"/>
</dbReference>
<proteinExistence type="predicted"/>
<feature type="domain" description="Tyrosinase copper-binding" evidence="6">
    <location>
        <begin position="289"/>
        <end position="300"/>
    </location>
</feature>
<dbReference type="Gene3D" id="1.10.1280.10">
    <property type="entry name" value="Di-copper center containing domain from catechol oxidase"/>
    <property type="match status" value="1"/>
</dbReference>
<feature type="chain" id="PRO_5044758410" description="Tyrosinase copper-binding domain-containing protein" evidence="4">
    <location>
        <begin position="22"/>
        <end position="630"/>
    </location>
</feature>
<dbReference type="PRINTS" id="PR00092">
    <property type="entry name" value="TYROSINASE"/>
</dbReference>
<gene>
    <name evidence="7" type="ORF">ACJMK2_022862</name>
</gene>
<dbReference type="GO" id="GO:0046872">
    <property type="term" value="F:metal ion binding"/>
    <property type="evidence" value="ECO:0007669"/>
    <property type="project" value="UniProtKB-KW"/>
</dbReference>
<organism evidence="7 8">
    <name type="scientific">Sinanodonta woodiana</name>
    <name type="common">Chinese pond mussel</name>
    <name type="synonym">Anodonta woodiana</name>
    <dbReference type="NCBI Taxonomy" id="1069815"/>
    <lineage>
        <taxon>Eukaryota</taxon>
        <taxon>Metazoa</taxon>
        <taxon>Spiralia</taxon>
        <taxon>Lophotrochozoa</taxon>
        <taxon>Mollusca</taxon>
        <taxon>Bivalvia</taxon>
        <taxon>Autobranchia</taxon>
        <taxon>Heteroconchia</taxon>
        <taxon>Palaeoheterodonta</taxon>
        <taxon>Unionida</taxon>
        <taxon>Unionoidea</taxon>
        <taxon>Unionidae</taxon>
        <taxon>Unioninae</taxon>
        <taxon>Sinanodonta</taxon>
    </lineage>
</organism>
<feature type="domain" description="Tyrosinase copper-binding" evidence="5">
    <location>
        <begin position="150"/>
        <end position="167"/>
    </location>
</feature>
<dbReference type="EMBL" id="JBJQND010000018">
    <property type="protein sequence ID" value="KAL3837510.1"/>
    <property type="molecule type" value="Genomic_DNA"/>
</dbReference>
<dbReference type="InterPro" id="IPR002227">
    <property type="entry name" value="Tyrosinase_Cu-bd"/>
</dbReference>
<keyword evidence="1" id="KW-0479">Metal-binding</keyword>
<dbReference type="AlphaFoldDB" id="A0ABD3TLC0"/>
<keyword evidence="2" id="KW-0186">Copper</keyword>
<dbReference type="PANTHER" id="PTHR11474">
    <property type="entry name" value="TYROSINASE FAMILY MEMBER"/>
    <property type="match status" value="1"/>
</dbReference>
<evidence type="ECO:0000259" key="5">
    <source>
        <dbReference type="PROSITE" id="PS00497"/>
    </source>
</evidence>
<feature type="region of interest" description="Disordered" evidence="3">
    <location>
        <begin position="398"/>
        <end position="418"/>
    </location>
</feature>
<evidence type="ECO:0000313" key="8">
    <source>
        <dbReference type="Proteomes" id="UP001634394"/>
    </source>
</evidence>
<evidence type="ECO:0000256" key="1">
    <source>
        <dbReference type="ARBA" id="ARBA00022723"/>
    </source>
</evidence>
<dbReference type="PROSITE" id="PS00497">
    <property type="entry name" value="TYROSINASE_1"/>
    <property type="match status" value="1"/>
</dbReference>
<evidence type="ECO:0000256" key="4">
    <source>
        <dbReference type="SAM" id="SignalP"/>
    </source>
</evidence>
<comment type="caution">
    <text evidence="7">The sequence shown here is derived from an EMBL/GenBank/DDBJ whole genome shotgun (WGS) entry which is preliminary data.</text>
</comment>
<accession>A0ABD3TLC0</accession>
<evidence type="ECO:0000256" key="2">
    <source>
        <dbReference type="ARBA" id="ARBA00023008"/>
    </source>
</evidence>
<name>A0ABD3TLC0_SINWO</name>
<dbReference type="PROSITE" id="PS00498">
    <property type="entry name" value="TYROSINASE_2"/>
    <property type="match status" value="1"/>
</dbReference>
<protein>
    <recommendedName>
        <fullName evidence="5 6">Tyrosinase copper-binding domain-containing protein</fullName>
    </recommendedName>
</protein>
<evidence type="ECO:0000256" key="3">
    <source>
        <dbReference type="SAM" id="MobiDB-lite"/>
    </source>
</evidence>
<sequence>MKSKWLWATYVALLGAVLVSGLIEEIPMPPEIQSCLKIFQNNTSVADTVEEGMFFSCLNGFLSRPKEGNPYECELSVYDWQYFYRLNKQSVKYVNGVPVPRSGFRIRKEYRQLSYHARRAFHKAVIELKRRGEYDLFACVHQGDVLPSGHRGPNFLGWHRVYLAMFEEALRRIDRTVSLPYWDYTIDYKMSDPTKSVVWTPAFLGNGHGVVNTGPFANWKTFLGPLERNIGVDGVLISKRNVEAILSKCRTKDVIFPSGQPRFQIEYHHNQLHNWVGGAMSELETAAFDPVFFLHHANVDYIWQRFRDRQRKRYCSVDPTKDYPITDDTYHAPNRRMDRFPTFKNIDGYASYWEKYWYRYEPPATCTVVPDCGSPWLECQGGVCLPKSAEEYHLPGTRADTDKSIAGPGSVSLETKDNNPGTGLITPIQNNFFINGVADMKLWVFVPIKVIYMKPADERFPIYPVYNGQPDLNQDFYNDPKFKTDRHLKDHSNCKRNPSGAGQIVLESNGINYVGRYIEYAITDSRLQIGSSMVYIGVKNPETEITEAIISAHDRCGRMCQPQCLDHGSETSRYQPCSGAIRISSASPKMYGNTLGEAIMDVWDWWGGHPKYFTNKSELVMVCNNGADRL</sequence>